<gene>
    <name evidence="1" type="ORF">MTUNDRAET4_1576</name>
</gene>
<accession>A0A4U8YYE0</accession>
<protein>
    <submittedName>
        <fullName evidence="1">Uncharacterized protein</fullName>
    </submittedName>
</protein>
<dbReference type="KEGG" id="mtun:MTUNDRAET4_1576"/>
<evidence type="ECO:0000313" key="2">
    <source>
        <dbReference type="Proteomes" id="UP000294360"/>
    </source>
</evidence>
<dbReference type="Proteomes" id="UP000294360">
    <property type="component" value="Chromosome"/>
</dbReference>
<evidence type="ECO:0000313" key="1">
    <source>
        <dbReference type="EMBL" id="VFU08469.1"/>
    </source>
</evidence>
<name>A0A4U8YYE0_METTU</name>
<reference evidence="1 2" key="1">
    <citation type="submission" date="2019-03" db="EMBL/GenBank/DDBJ databases">
        <authorList>
            <person name="Kox A.R. M."/>
        </authorList>
    </citation>
    <scope>NUCLEOTIDE SEQUENCE [LARGE SCALE GENOMIC DNA]</scope>
    <source>
        <strain evidence="1">MTUNDRAET4 annotated genome</strain>
    </source>
</reference>
<proteinExistence type="predicted"/>
<sequence length="79" mass="8786">MGKGDYGVAHRRIVHRAHRPKATVALGRQTPLTVAAPSETLYPNRSLHQQCDSVFDGRSPPIYTASALSRPHLNPHKRH</sequence>
<dbReference type="AlphaFoldDB" id="A0A4U8YYE0"/>
<organism evidence="1 2">
    <name type="scientific">Methylocella tundrae</name>
    <dbReference type="NCBI Taxonomy" id="227605"/>
    <lineage>
        <taxon>Bacteria</taxon>
        <taxon>Pseudomonadati</taxon>
        <taxon>Pseudomonadota</taxon>
        <taxon>Alphaproteobacteria</taxon>
        <taxon>Hyphomicrobiales</taxon>
        <taxon>Beijerinckiaceae</taxon>
        <taxon>Methylocella</taxon>
    </lineage>
</organism>
<dbReference type="EMBL" id="LR536450">
    <property type="protein sequence ID" value="VFU08469.1"/>
    <property type="molecule type" value="Genomic_DNA"/>
</dbReference>